<evidence type="ECO:0000313" key="1">
    <source>
        <dbReference type="EMBL" id="MFC4333805.1"/>
    </source>
</evidence>
<dbReference type="EMBL" id="JBHSDK010000001">
    <property type="protein sequence ID" value="MFC4333805.1"/>
    <property type="molecule type" value="Genomic_DNA"/>
</dbReference>
<reference evidence="2" key="1">
    <citation type="journal article" date="2019" name="Int. J. Syst. Evol. Microbiol.">
        <title>The Global Catalogue of Microorganisms (GCM) 10K type strain sequencing project: providing services to taxonomists for standard genome sequencing and annotation.</title>
        <authorList>
            <consortium name="The Broad Institute Genomics Platform"/>
            <consortium name="The Broad Institute Genome Sequencing Center for Infectious Disease"/>
            <person name="Wu L."/>
            <person name="Ma J."/>
        </authorList>
    </citation>
    <scope>NUCLEOTIDE SEQUENCE [LARGE SCALE GENOMIC DNA]</scope>
    <source>
        <strain evidence="2">IBRC-M 10908</strain>
    </source>
</reference>
<protein>
    <submittedName>
        <fullName evidence="1">Uncharacterized protein</fullName>
    </submittedName>
</protein>
<dbReference type="RefSeq" id="WP_380617536.1">
    <property type="nucleotide sequence ID" value="NZ_JBHSDK010000001.1"/>
</dbReference>
<keyword evidence="2" id="KW-1185">Reference proteome</keyword>
<proteinExistence type="predicted"/>
<dbReference type="Proteomes" id="UP001595823">
    <property type="component" value="Unassembled WGS sequence"/>
</dbReference>
<name>A0ABV8TT69_9ACTN</name>
<organism evidence="1 2">
    <name type="scientific">Salininema proteolyticum</name>
    <dbReference type="NCBI Taxonomy" id="1607685"/>
    <lineage>
        <taxon>Bacteria</taxon>
        <taxon>Bacillati</taxon>
        <taxon>Actinomycetota</taxon>
        <taxon>Actinomycetes</taxon>
        <taxon>Glycomycetales</taxon>
        <taxon>Glycomycetaceae</taxon>
        <taxon>Salininema</taxon>
    </lineage>
</organism>
<gene>
    <name evidence="1" type="ORF">ACFPET_01175</name>
</gene>
<accession>A0ABV8TT69</accession>
<evidence type="ECO:0000313" key="2">
    <source>
        <dbReference type="Proteomes" id="UP001595823"/>
    </source>
</evidence>
<comment type="caution">
    <text evidence="1">The sequence shown here is derived from an EMBL/GenBank/DDBJ whole genome shotgun (WGS) entry which is preliminary data.</text>
</comment>
<sequence>MGSKQGGDDVILQGLEELPQWELRNGSIIRDLALDDSQHAELAERIRIVADTFGLNATIDRSPGNTQVAVCTSPLPGENVVTFAGRVESAYIAVVGANLAQRPVDEAAKAHWWAKLMPQRADKKLAPLPYP</sequence>